<dbReference type="CDD" id="cd04433">
    <property type="entry name" value="AFD_class_I"/>
    <property type="match status" value="1"/>
</dbReference>
<dbReference type="EMBL" id="CP042430">
    <property type="protein sequence ID" value="QEC48765.1"/>
    <property type="molecule type" value="Genomic_DNA"/>
</dbReference>
<dbReference type="Proteomes" id="UP000321805">
    <property type="component" value="Chromosome"/>
</dbReference>
<dbReference type="SUPFAM" id="SSF56801">
    <property type="entry name" value="Acetyl-CoA synthetase-like"/>
    <property type="match status" value="1"/>
</dbReference>
<sequence length="233" mass="24885">MIIVTPRSVTMITGPLYHVGGIENYTLPTLAAGGSVVTCSSGGFSILRALEVASAQEVTDLLLFPNMIRDMLATPGCEHVALHRVRRVFTGGDAVLPSSVEAMRARHPQMDLVQVYGLTEGTPVVACGAPGFAFEHPEQVGRAFPFAELTIRDDDGAVVADGLPGEIWTRSPANAVGYWNDRQASAETLAGRWCRTGDLGIVEDGALRISGRKKDMIVAEGQEVRAARALRLT</sequence>
<protein>
    <submittedName>
        <fullName evidence="4">Long-chain fatty acid--CoA ligase</fullName>
    </submittedName>
</protein>
<proteinExistence type="inferred from homology"/>
<dbReference type="InterPro" id="IPR042099">
    <property type="entry name" value="ANL_N_sf"/>
</dbReference>
<feature type="domain" description="AMP-dependent synthetase/ligase" evidence="3">
    <location>
        <begin position="5"/>
        <end position="179"/>
    </location>
</feature>
<dbReference type="OrthoDB" id="9803968at2"/>
<name>A0A5B8U767_9ACTN</name>
<accession>A0A5B8U767</accession>
<keyword evidence="2 4" id="KW-0436">Ligase</keyword>
<dbReference type="AlphaFoldDB" id="A0A5B8U767"/>
<dbReference type="PANTHER" id="PTHR43201:SF5">
    <property type="entry name" value="MEDIUM-CHAIN ACYL-COA LIGASE ACSF2, MITOCHONDRIAL"/>
    <property type="match status" value="1"/>
</dbReference>
<gene>
    <name evidence="4" type="ORF">FSW04_15090</name>
</gene>
<dbReference type="Gene3D" id="3.40.50.12780">
    <property type="entry name" value="N-terminal domain of ligase-like"/>
    <property type="match status" value="1"/>
</dbReference>
<dbReference type="GO" id="GO:0006631">
    <property type="term" value="P:fatty acid metabolic process"/>
    <property type="evidence" value="ECO:0007669"/>
    <property type="project" value="TreeGrafter"/>
</dbReference>
<dbReference type="GO" id="GO:0031956">
    <property type="term" value="F:medium-chain fatty acid-CoA ligase activity"/>
    <property type="evidence" value="ECO:0007669"/>
    <property type="project" value="TreeGrafter"/>
</dbReference>
<dbReference type="Pfam" id="PF00501">
    <property type="entry name" value="AMP-binding"/>
    <property type="match status" value="1"/>
</dbReference>
<comment type="similarity">
    <text evidence="1">Belongs to the ATP-dependent AMP-binding enzyme family.</text>
</comment>
<reference evidence="4 5" key="1">
    <citation type="journal article" date="2018" name="J. Microbiol.">
        <title>Baekduia soli gen. nov., sp. nov., a novel bacterium isolated from the soil of Baekdu Mountain and proposal of a novel family name, Baekduiaceae fam. nov.</title>
        <authorList>
            <person name="An D.S."/>
            <person name="Siddiqi M.Z."/>
            <person name="Kim K.H."/>
            <person name="Yu H.S."/>
            <person name="Im W.T."/>
        </authorList>
    </citation>
    <scope>NUCLEOTIDE SEQUENCE [LARGE SCALE GENOMIC DNA]</scope>
    <source>
        <strain evidence="4 5">BR7-21</strain>
    </source>
</reference>
<evidence type="ECO:0000256" key="1">
    <source>
        <dbReference type="ARBA" id="ARBA00006432"/>
    </source>
</evidence>
<dbReference type="InterPro" id="IPR000873">
    <property type="entry name" value="AMP-dep_synth/lig_dom"/>
</dbReference>
<dbReference type="PANTHER" id="PTHR43201">
    <property type="entry name" value="ACYL-COA SYNTHETASE"/>
    <property type="match status" value="1"/>
</dbReference>
<evidence type="ECO:0000313" key="5">
    <source>
        <dbReference type="Proteomes" id="UP000321805"/>
    </source>
</evidence>
<evidence type="ECO:0000313" key="4">
    <source>
        <dbReference type="EMBL" id="QEC48765.1"/>
    </source>
</evidence>
<organism evidence="4 5">
    <name type="scientific">Baekduia soli</name>
    <dbReference type="NCBI Taxonomy" id="496014"/>
    <lineage>
        <taxon>Bacteria</taxon>
        <taxon>Bacillati</taxon>
        <taxon>Actinomycetota</taxon>
        <taxon>Thermoleophilia</taxon>
        <taxon>Solirubrobacterales</taxon>
        <taxon>Baekduiaceae</taxon>
        <taxon>Baekduia</taxon>
    </lineage>
</organism>
<evidence type="ECO:0000256" key="2">
    <source>
        <dbReference type="ARBA" id="ARBA00022598"/>
    </source>
</evidence>
<dbReference type="KEGG" id="bsol:FSW04_15090"/>
<dbReference type="RefSeq" id="WP_146920667.1">
    <property type="nucleotide sequence ID" value="NZ_CP042430.1"/>
</dbReference>
<keyword evidence="5" id="KW-1185">Reference proteome</keyword>
<evidence type="ECO:0000259" key="3">
    <source>
        <dbReference type="Pfam" id="PF00501"/>
    </source>
</evidence>